<dbReference type="KEGG" id="rhox:RBB84_08030"/>
<name>A0AAU7V0Y6_9NOCA</name>
<proteinExistence type="predicted"/>
<dbReference type="EMBL" id="CP132970">
    <property type="protein sequence ID" value="XBW05850.1"/>
    <property type="molecule type" value="Genomic_DNA"/>
</dbReference>
<evidence type="ECO:0000313" key="1">
    <source>
        <dbReference type="EMBL" id="XBW05850.1"/>
    </source>
</evidence>
<evidence type="ECO:0008006" key="2">
    <source>
        <dbReference type="Google" id="ProtNLM"/>
    </source>
</evidence>
<reference evidence="1" key="1">
    <citation type="submission" date="2023-08" db="EMBL/GenBank/DDBJ databases">
        <title>The novel hydrolase IpcH responsible for the initial isoprocarb degradation step in Rhodococcus sp. D-6.</title>
        <authorList>
            <person name="Zhu Q."/>
        </authorList>
    </citation>
    <scope>NUCLEOTIDE SEQUENCE</scope>
    <source>
        <strain evidence="1">D-6</strain>
    </source>
</reference>
<sequence length="45" mass="5077">MAFAHLVAAVAGGRGYWFDARVWLLTGRTTGWNEIRQEIRTLDVA</sequence>
<dbReference type="AlphaFoldDB" id="A0AAU7V0Y6"/>
<dbReference type="RefSeq" id="WP_156666051.1">
    <property type="nucleotide sequence ID" value="NZ_CP132970.1"/>
</dbReference>
<accession>A0AAU7V0Y6</accession>
<protein>
    <recommendedName>
        <fullName evidence="2">Transposase</fullName>
    </recommendedName>
</protein>
<organism evidence="1">
    <name type="scientific">Rhodococcus sp. D-6</name>
    <dbReference type="NCBI Taxonomy" id="1387842"/>
    <lineage>
        <taxon>Bacteria</taxon>
        <taxon>Bacillati</taxon>
        <taxon>Actinomycetota</taxon>
        <taxon>Actinomycetes</taxon>
        <taxon>Mycobacteriales</taxon>
        <taxon>Nocardiaceae</taxon>
        <taxon>Rhodococcus</taxon>
    </lineage>
</organism>
<gene>
    <name evidence="1" type="ORF">RBB84_08030</name>
</gene>